<accession>A0ABU6NT78</accession>
<dbReference type="GeneID" id="301139247"/>
<feature type="transmembrane region" description="Helical" evidence="7">
    <location>
        <begin position="83"/>
        <end position="112"/>
    </location>
</feature>
<gene>
    <name evidence="8" type="ORF">P9271_03150</name>
</gene>
<evidence type="ECO:0000256" key="6">
    <source>
        <dbReference type="ARBA" id="ARBA00023136"/>
    </source>
</evidence>
<keyword evidence="3" id="KW-1003">Cell membrane</keyword>
<evidence type="ECO:0000256" key="3">
    <source>
        <dbReference type="ARBA" id="ARBA00022475"/>
    </source>
</evidence>
<evidence type="ECO:0000256" key="4">
    <source>
        <dbReference type="ARBA" id="ARBA00022692"/>
    </source>
</evidence>
<dbReference type="Gene3D" id="1.20.1250.20">
    <property type="entry name" value="MFS general substrate transporter like domains"/>
    <property type="match status" value="1"/>
</dbReference>
<feature type="transmembrane region" description="Helical" evidence="7">
    <location>
        <begin position="146"/>
        <end position="166"/>
    </location>
</feature>
<dbReference type="InterPro" id="IPR036259">
    <property type="entry name" value="MFS_trans_sf"/>
</dbReference>
<feature type="transmembrane region" description="Helical" evidence="7">
    <location>
        <begin position="12"/>
        <end position="39"/>
    </location>
</feature>
<dbReference type="CDD" id="cd06173">
    <property type="entry name" value="MFS_MefA_like"/>
    <property type="match status" value="1"/>
</dbReference>
<evidence type="ECO:0000256" key="2">
    <source>
        <dbReference type="ARBA" id="ARBA00022448"/>
    </source>
</evidence>
<comment type="caution">
    <text evidence="8">The sequence shown here is derived from an EMBL/GenBank/DDBJ whole genome shotgun (WGS) entry which is preliminary data.</text>
</comment>
<proteinExistence type="predicted"/>
<feature type="transmembrane region" description="Helical" evidence="7">
    <location>
        <begin position="362"/>
        <end position="381"/>
    </location>
</feature>
<dbReference type="EMBL" id="JARTFS010000002">
    <property type="protein sequence ID" value="MED4400357.1"/>
    <property type="molecule type" value="Genomic_DNA"/>
</dbReference>
<dbReference type="PANTHER" id="PTHR43266">
    <property type="entry name" value="MACROLIDE-EFFLUX PROTEIN"/>
    <property type="match status" value="1"/>
</dbReference>
<name>A0ABU6NT78_9BACI</name>
<dbReference type="InterPro" id="IPR011701">
    <property type="entry name" value="MFS"/>
</dbReference>
<feature type="transmembrane region" description="Helical" evidence="7">
    <location>
        <begin position="297"/>
        <end position="314"/>
    </location>
</feature>
<keyword evidence="2" id="KW-0813">Transport</keyword>
<keyword evidence="9" id="KW-1185">Reference proteome</keyword>
<dbReference type="Pfam" id="PF07690">
    <property type="entry name" value="MFS_1"/>
    <property type="match status" value="1"/>
</dbReference>
<keyword evidence="6 7" id="KW-0472">Membrane</keyword>
<feature type="transmembrane region" description="Helical" evidence="7">
    <location>
        <begin position="387"/>
        <end position="406"/>
    </location>
</feature>
<feature type="transmembrane region" description="Helical" evidence="7">
    <location>
        <begin position="228"/>
        <end position="254"/>
    </location>
</feature>
<organism evidence="8 9">
    <name type="scientific">Metabacillus fastidiosus</name>
    <dbReference type="NCBI Taxonomy" id="1458"/>
    <lineage>
        <taxon>Bacteria</taxon>
        <taxon>Bacillati</taxon>
        <taxon>Bacillota</taxon>
        <taxon>Bacilli</taxon>
        <taxon>Bacillales</taxon>
        <taxon>Bacillaceae</taxon>
        <taxon>Metabacillus</taxon>
    </lineage>
</organism>
<evidence type="ECO:0000256" key="5">
    <source>
        <dbReference type="ARBA" id="ARBA00022989"/>
    </source>
</evidence>
<reference evidence="8 9" key="1">
    <citation type="submission" date="2023-03" db="EMBL/GenBank/DDBJ databases">
        <title>Bacillus Genome Sequencing.</title>
        <authorList>
            <person name="Dunlap C."/>
        </authorList>
    </citation>
    <scope>NUCLEOTIDE SEQUENCE [LARGE SCALE GENOMIC DNA]</scope>
    <source>
        <strain evidence="8 9">NRS-1717</strain>
    </source>
</reference>
<dbReference type="PANTHER" id="PTHR43266:SF8">
    <property type="entry name" value="MACROLIDE-EFFLUX PROTEIN"/>
    <property type="match status" value="1"/>
</dbReference>
<protein>
    <submittedName>
        <fullName evidence="8">MFS transporter</fullName>
    </submittedName>
</protein>
<evidence type="ECO:0000313" key="9">
    <source>
        <dbReference type="Proteomes" id="UP001342826"/>
    </source>
</evidence>
<evidence type="ECO:0000256" key="1">
    <source>
        <dbReference type="ARBA" id="ARBA00004651"/>
    </source>
</evidence>
<dbReference type="SUPFAM" id="SSF103473">
    <property type="entry name" value="MFS general substrate transporter"/>
    <property type="match status" value="1"/>
</dbReference>
<evidence type="ECO:0000313" key="8">
    <source>
        <dbReference type="EMBL" id="MED4400357.1"/>
    </source>
</evidence>
<keyword evidence="5 7" id="KW-1133">Transmembrane helix</keyword>
<evidence type="ECO:0000256" key="7">
    <source>
        <dbReference type="SAM" id="Phobius"/>
    </source>
</evidence>
<comment type="subcellular location">
    <subcellularLocation>
        <location evidence="1">Cell membrane</location>
        <topology evidence="1">Multi-pass membrane protein</topology>
    </subcellularLocation>
</comment>
<keyword evidence="4 7" id="KW-0812">Transmembrane</keyword>
<dbReference type="RefSeq" id="WP_066224498.1">
    <property type="nucleotide sequence ID" value="NZ_JARTFS010000002.1"/>
</dbReference>
<dbReference type="Proteomes" id="UP001342826">
    <property type="component" value="Unassembled WGS sequence"/>
</dbReference>
<sequence length="421" mass="46610">MRTILSLFQNRNYLKLFLASYTSQMGGTIGLTALMFYLLDRFSQQPAYATITELMLSLPTLAVFFLVGVFADRLDRQLIAKNCDWICTVLSLFMFLALFIDWMLLVFMLLFLRGAVKSFFYPAHSSLVQGILTEKEYPTASGLNQMVASLFILFGSGIGIFCYWAIGIEGAILIDAGSFIISGLLIKSCKISEEIRLPNGKHSIKDLKVLVVMKDFKKGLSYIWNHRLLLSLVSGFVVFGILNGGLSVMQVFILKYKLTPDNYEEISIILGIVFGSGVLVGSFIASSLSNKLKLHTMLTLALFIAGGATILSSLVNNVWLYMICTGIVALTLPMINVAIGGWIPKIVDPKMMGRVQGCVNPLMMFSQSLTLLFIAAFYPVILSVESLFWLVGGCLVVVGFFYMMVLPKFDALEKSTSLMVD</sequence>
<feature type="transmembrane region" description="Helical" evidence="7">
    <location>
        <begin position="320"/>
        <end position="342"/>
    </location>
</feature>
<feature type="transmembrane region" description="Helical" evidence="7">
    <location>
        <begin position="51"/>
        <end position="71"/>
    </location>
</feature>
<feature type="transmembrane region" description="Helical" evidence="7">
    <location>
        <begin position="266"/>
        <end position="285"/>
    </location>
</feature>